<dbReference type="EMBL" id="BSYO01000012">
    <property type="protein sequence ID" value="GMH12844.1"/>
    <property type="molecule type" value="Genomic_DNA"/>
</dbReference>
<protein>
    <submittedName>
        <fullName evidence="1">Uncharacterized protein</fullName>
    </submittedName>
</protein>
<keyword evidence="2" id="KW-1185">Reference proteome</keyword>
<comment type="caution">
    <text evidence="1">The sequence shown here is derived from an EMBL/GenBank/DDBJ whole genome shotgun (WGS) entry which is preliminary data.</text>
</comment>
<gene>
    <name evidence="1" type="ORF">Nepgr_014685</name>
</gene>
<name>A0AAD3SLC4_NEPGR</name>
<organism evidence="1 2">
    <name type="scientific">Nepenthes gracilis</name>
    <name type="common">Slender pitcher plant</name>
    <dbReference type="NCBI Taxonomy" id="150966"/>
    <lineage>
        <taxon>Eukaryota</taxon>
        <taxon>Viridiplantae</taxon>
        <taxon>Streptophyta</taxon>
        <taxon>Embryophyta</taxon>
        <taxon>Tracheophyta</taxon>
        <taxon>Spermatophyta</taxon>
        <taxon>Magnoliopsida</taxon>
        <taxon>eudicotyledons</taxon>
        <taxon>Gunneridae</taxon>
        <taxon>Pentapetalae</taxon>
        <taxon>Caryophyllales</taxon>
        <taxon>Nepenthaceae</taxon>
        <taxon>Nepenthes</taxon>
    </lineage>
</organism>
<sequence length="121" mass="13223">MDSRVKDDRLLHFYMVWFVDDEFFGILICSRFPHRNLVGALSPLHRDCIELDLGPLWCLDDGMVGAGVDVFVLKSSPVRVADLVCSHVICASAEPMCLAGCVVRLPRLADSFAAGSPPTCG</sequence>
<evidence type="ECO:0000313" key="1">
    <source>
        <dbReference type="EMBL" id="GMH12844.1"/>
    </source>
</evidence>
<accession>A0AAD3SLC4</accession>
<dbReference type="AlphaFoldDB" id="A0AAD3SLC4"/>
<evidence type="ECO:0000313" key="2">
    <source>
        <dbReference type="Proteomes" id="UP001279734"/>
    </source>
</evidence>
<dbReference type="Proteomes" id="UP001279734">
    <property type="component" value="Unassembled WGS sequence"/>
</dbReference>
<reference evidence="1" key="1">
    <citation type="submission" date="2023-05" db="EMBL/GenBank/DDBJ databases">
        <title>Nepenthes gracilis genome sequencing.</title>
        <authorList>
            <person name="Fukushima K."/>
        </authorList>
    </citation>
    <scope>NUCLEOTIDE SEQUENCE</scope>
    <source>
        <strain evidence="1">SING2019-196</strain>
    </source>
</reference>
<proteinExistence type="predicted"/>